<dbReference type="InterPro" id="IPR005064">
    <property type="entry name" value="BUG"/>
</dbReference>
<dbReference type="InterPro" id="IPR042100">
    <property type="entry name" value="Bug_dom1"/>
</dbReference>
<dbReference type="STRING" id="416873.SAMN04487951_105113"/>
<feature type="signal peptide" evidence="2">
    <location>
        <begin position="1"/>
        <end position="21"/>
    </location>
</feature>
<dbReference type="EMBL" id="FNII01000005">
    <property type="protein sequence ID" value="SDN45827.1"/>
    <property type="molecule type" value="Genomic_DNA"/>
</dbReference>
<evidence type="ECO:0000256" key="2">
    <source>
        <dbReference type="SAM" id="SignalP"/>
    </source>
</evidence>
<dbReference type="RefSeq" id="WP_089704241.1">
    <property type="nucleotide sequence ID" value="NZ_FNII01000005.1"/>
</dbReference>
<dbReference type="Gene3D" id="3.40.190.10">
    <property type="entry name" value="Periplasmic binding protein-like II"/>
    <property type="match status" value="1"/>
</dbReference>
<feature type="chain" id="PRO_5011621277" evidence="2">
    <location>
        <begin position="22"/>
        <end position="316"/>
    </location>
</feature>
<dbReference type="SUPFAM" id="SSF53850">
    <property type="entry name" value="Periplasmic binding protein-like II"/>
    <property type="match status" value="1"/>
</dbReference>
<evidence type="ECO:0000256" key="1">
    <source>
        <dbReference type="ARBA" id="ARBA00006987"/>
    </source>
</evidence>
<dbReference type="Gene3D" id="3.40.190.150">
    <property type="entry name" value="Bordetella uptake gene, domain 1"/>
    <property type="match status" value="1"/>
</dbReference>
<evidence type="ECO:0000313" key="4">
    <source>
        <dbReference type="Proteomes" id="UP000199677"/>
    </source>
</evidence>
<evidence type="ECO:0000313" key="3">
    <source>
        <dbReference type="EMBL" id="SDN45827.1"/>
    </source>
</evidence>
<organism evidence="3 4">
    <name type="scientific">Vreelandella arcis</name>
    <dbReference type="NCBI Taxonomy" id="416873"/>
    <lineage>
        <taxon>Bacteria</taxon>
        <taxon>Pseudomonadati</taxon>
        <taxon>Pseudomonadota</taxon>
        <taxon>Gammaproteobacteria</taxon>
        <taxon>Oceanospirillales</taxon>
        <taxon>Halomonadaceae</taxon>
        <taxon>Vreelandella</taxon>
    </lineage>
</organism>
<keyword evidence="3" id="KW-0675">Receptor</keyword>
<keyword evidence="4" id="KW-1185">Reference proteome</keyword>
<comment type="similarity">
    <text evidence="1">Belongs to the UPF0065 (bug) family.</text>
</comment>
<dbReference type="PANTHER" id="PTHR42928:SF5">
    <property type="entry name" value="BLR1237 PROTEIN"/>
    <property type="match status" value="1"/>
</dbReference>
<dbReference type="PANTHER" id="PTHR42928">
    <property type="entry name" value="TRICARBOXYLATE-BINDING PROTEIN"/>
    <property type="match status" value="1"/>
</dbReference>
<name>A0A1H0BJN2_9GAMM</name>
<keyword evidence="2" id="KW-0732">Signal</keyword>
<dbReference type="PIRSF" id="PIRSF017082">
    <property type="entry name" value="YflP"/>
    <property type="match status" value="1"/>
</dbReference>
<gene>
    <name evidence="3" type="ORF">SAMN04487951_105113</name>
</gene>
<reference evidence="4" key="1">
    <citation type="submission" date="2016-10" db="EMBL/GenBank/DDBJ databases">
        <authorList>
            <person name="Varghese N."/>
            <person name="Submissions S."/>
        </authorList>
    </citation>
    <scope>NUCLEOTIDE SEQUENCE [LARGE SCALE GENOMIC DNA]</scope>
    <source>
        <strain evidence="4">CGMCC 1.6494</strain>
    </source>
</reference>
<dbReference type="Proteomes" id="UP000199677">
    <property type="component" value="Unassembled WGS sequence"/>
</dbReference>
<proteinExistence type="inferred from homology"/>
<dbReference type="Pfam" id="PF03401">
    <property type="entry name" value="TctC"/>
    <property type="match status" value="1"/>
</dbReference>
<accession>A0A1H0BJN2</accession>
<sequence length="316" mass="33368">MYKSIVLGVVLGSGLISSVSAQDYPMKNIDLVVPFAPGGSVDVTSRLIAEAANQYLGDVKVVVSNRAGGGGIVGQNFVANANPDGYTVLAMTSSVVTNPQLKGAPYSIEDFIPVAAYNLDPEVIAVPASSPFDTIEDFVAAAEEDPLNMAVAGIGTSHHMSGLALTSSVGIEFNYMPAQGFGEQLQAVVGGHADGAFWPMGEAMVHAQAGTVRILAVASDARDANFPDVPTFEESGLGIPVWATFRGWAVPRGTSEESVTFLSELLKQVYEDEKYQQKMTDAGFDATYRDATSFQSLITSYTDQVVPIIEDNGLAR</sequence>
<protein>
    <submittedName>
        <fullName evidence="3">Tripartite-type tricarboxylate transporter, receptor component TctC</fullName>
    </submittedName>
</protein>
<dbReference type="CDD" id="cd07012">
    <property type="entry name" value="PBP2_Bug_TTT"/>
    <property type="match status" value="1"/>
</dbReference>
<dbReference type="AlphaFoldDB" id="A0A1H0BJN2"/>
<dbReference type="OrthoDB" id="9780943at2"/>